<dbReference type="EMBL" id="CATQJL010000305">
    <property type="protein sequence ID" value="CAJ0602589.1"/>
    <property type="molecule type" value="Genomic_DNA"/>
</dbReference>
<dbReference type="Pfam" id="PF01704">
    <property type="entry name" value="UDPGP"/>
    <property type="match status" value="1"/>
</dbReference>
<keyword evidence="4" id="KW-0808">Transferase</keyword>
<dbReference type="InterPro" id="IPR002618">
    <property type="entry name" value="UDPGP_fam"/>
</dbReference>
<keyword evidence="5" id="KW-0548">Nucleotidyltransferase</keyword>
<dbReference type="Proteomes" id="UP001176961">
    <property type="component" value="Unassembled WGS sequence"/>
</dbReference>
<dbReference type="AlphaFoldDB" id="A0AA36H212"/>
<dbReference type="Gene3D" id="3.90.550.10">
    <property type="entry name" value="Spore Coat Polysaccharide Biosynthesis Protein SpsA, Chain A"/>
    <property type="match status" value="1"/>
</dbReference>
<organism evidence="7 8">
    <name type="scientific">Cylicocyclus nassatus</name>
    <name type="common">Nematode worm</name>
    <dbReference type="NCBI Taxonomy" id="53992"/>
    <lineage>
        <taxon>Eukaryota</taxon>
        <taxon>Metazoa</taxon>
        <taxon>Ecdysozoa</taxon>
        <taxon>Nematoda</taxon>
        <taxon>Chromadorea</taxon>
        <taxon>Rhabditida</taxon>
        <taxon>Rhabditina</taxon>
        <taxon>Rhabditomorpha</taxon>
        <taxon>Strongyloidea</taxon>
        <taxon>Strongylidae</taxon>
        <taxon>Cylicocyclus</taxon>
    </lineage>
</organism>
<evidence type="ECO:0000256" key="5">
    <source>
        <dbReference type="ARBA" id="ARBA00022695"/>
    </source>
</evidence>
<name>A0AA36H212_CYLNA</name>
<comment type="caution">
    <text evidence="7">The sequence shown here is derived from an EMBL/GenBank/DDBJ whole genome shotgun (WGS) entry which is preliminary data.</text>
</comment>
<protein>
    <recommendedName>
        <fullName evidence="3">UDP-N-acetylglucosamine diphosphorylase</fullName>
        <ecNumber evidence="3">2.7.7.23</ecNumber>
    </recommendedName>
</protein>
<evidence type="ECO:0000256" key="4">
    <source>
        <dbReference type="ARBA" id="ARBA00022679"/>
    </source>
</evidence>
<accession>A0AA36H212</accession>
<dbReference type="EC" id="2.7.7.23" evidence="3"/>
<dbReference type="PANTHER" id="PTHR11952">
    <property type="entry name" value="UDP- GLUCOSE PYROPHOSPHORYLASE"/>
    <property type="match status" value="1"/>
</dbReference>
<dbReference type="CDD" id="cd04193">
    <property type="entry name" value="UDPGlcNAc_PPase"/>
    <property type="match status" value="1"/>
</dbReference>
<keyword evidence="8" id="KW-1185">Reference proteome</keyword>
<dbReference type="InterPro" id="IPR029044">
    <property type="entry name" value="Nucleotide-diphossugar_trans"/>
</dbReference>
<comment type="catalytic activity">
    <reaction evidence="6">
        <text>N-acetyl-alpha-D-glucosamine 1-phosphate + UTP + H(+) = UDP-N-acetyl-alpha-D-glucosamine + diphosphate</text>
        <dbReference type="Rhea" id="RHEA:13509"/>
        <dbReference type="ChEBI" id="CHEBI:15378"/>
        <dbReference type="ChEBI" id="CHEBI:33019"/>
        <dbReference type="ChEBI" id="CHEBI:46398"/>
        <dbReference type="ChEBI" id="CHEBI:57705"/>
        <dbReference type="ChEBI" id="CHEBI:57776"/>
        <dbReference type="EC" id="2.7.7.23"/>
    </reaction>
</comment>
<evidence type="ECO:0000256" key="1">
    <source>
        <dbReference type="ARBA" id="ARBA00005208"/>
    </source>
</evidence>
<comment type="pathway">
    <text evidence="1">Nucleotide-sugar biosynthesis; UDP-N-acetyl-alpha-D-glucosamine biosynthesis; UDP-N-acetyl-alpha-D-glucosamine from N-acetyl-alpha-D-glucosamine 1-phosphate: step 1/1.</text>
</comment>
<sequence length="467" mass="51851">MPLYEKLLSRVGTQKHLLKFWDELSEQQRNSLAEQIESIDFDAVKKAFFASEDAYIASPENLTPVPLDHHIVFRNLASAERQRYWRKGLEAISRGEMAALVLAGGQASRLGSTSPKGTIPLGLNVAPCDSLLGIQATKIALLEKLAAKEFPQLKEKGRIQWLVMTSKTTEAPTRAHLKELIPACGLSSDQVTIFCQAEIPAFDYEGNLLLSSKGTIVTAPNGNGGLYSALAAHLPEMRKRGVKYFHIYSIDNILCKVADPHMLGFFIENEADVATKTILKQPGELVGSVCLDKGRPRVTEYSELGAELAERKADDGRLLFCAGSIANHLYSLEFLESFCDPSFHLPYHRANKKIPHVTPDGTLVKPTTPNGIKLEQFVFDVFDRSKNFYIWEVEREDEFSPLKNAESAGKDCLSTCKRDLAFLNRKWLKAVGAKVGNDPVYLNCALSYCGEGLERFKDQEVTGPLIQ</sequence>
<dbReference type="GO" id="GO:0003977">
    <property type="term" value="F:UDP-N-acetylglucosamine diphosphorylase activity"/>
    <property type="evidence" value="ECO:0007669"/>
    <property type="project" value="UniProtKB-EC"/>
</dbReference>
<dbReference type="PANTHER" id="PTHR11952:SF2">
    <property type="entry name" value="LD24639P"/>
    <property type="match status" value="1"/>
</dbReference>
<reference evidence="7" key="1">
    <citation type="submission" date="2023-07" db="EMBL/GenBank/DDBJ databases">
        <authorList>
            <consortium name="CYATHOMIX"/>
        </authorList>
    </citation>
    <scope>NUCLEOTIDE SEQUENCE</scope>
    <source>
        <strain evidence="7">N/A</strain>
    </source>
</reference>
<evidence type="ECO:0000256" key="2">
    <source>
        <dbReference type="ARBA" id="ARBA00010401"/>
    </source>
</evidence>
<proteinExistence type="inferred from homology"/>
<gene>
    <name evidence="7" type="ORF">CYNAS_LOCUS14572</name>
</gene>
<evidence type="ECO:0000313" key="8">
    <source>
        <dbReference type="Proteomes" id="UP001176961"/>
    </source>
</evidence>
<evidence type="ECO:0000313" key="7">
    <source>
        <dbReference type="EMBL" id="CAJ0602589.1"/>
    </source>
</evidence>
<dbReference type="InterPro" id="IPR039741">
    <property type="entry name" value="UDP-sugar_pyrophosphorylase"/>
</dbReference>
<comment type="similarity">
    <text evidence="2">Belongs to the UDPGP type 1 family.</text>
</comment>
<dbReference type="SUPFAM" id="SSF53448">
    <property type="entry name" value="Nucleotide-diphospho-sugar transferases"/>
    <property type="match status" value="1"/>
</dbReference>
<evidence type="ECO:0000256" key="3">
    <source>
        <dbReference type="ARBA" id="ARBA00012457"/>
    </source>
</evidence>
<evidence type="ECO:0000256" key="6">
    <source>
        <dbReference type="ARBA" id="ARBA00048493"/>
    </source>
</evidence>